<dbReference type="PROSITE" id="PS50835">
    <property type="entry name" value="IG_LIKE"/>
    <property type="match status" value="1"/>
</dbReference>
<keyword evidence="4" id="KW-0393">Immunoglobulin domain</keyword>
<evidence type="ECO:0000256" key="1">
    <source>
        <dbReference type="ARBA" id="ARBA00022729"/>
    </source>
</evidence>
<reference evidence="8 9" key="1">
    <citation type="submission" date="2024-11" db="EMBL/GenBank/DDBJ databases">
        <title>Chromosome-level genome assembly of the freshwater bivalve Anodonta woodiana.</title>
        <authorList>
            <person name="Chen X."/>
        </authorList>
    </citation>
    <scope>NUCLEOTIDE SEQUENCE [LARGE SCALE GENOMIC DNA]</scope>
    <source>
        <strain evidence="8">MN2024</strain>
        <tissue evidence="8">Gills</tissue>
    </source>
</reference>
<evidence type="ECO:0000313" key="8">
    <source>
        <dbReference type="EMBL" id="KAL3886336.1"/>
    </source>
</evidence>
<keyword evidence="9" id="KW-1185">Reference proteome</keyword>
<evidence type="ECO:0000256" key="3">
    <source>
        <dbReference type="ARBA" id="ARBA00023180"/>
    </source>
</evidence>
<dbReference type="Gene3D" id="2.60.40.10">
    <property type="entry name" value="Immunoglobulins"/>
    <property type="match status" value="1"/>
</dbReference>
<keyword evidence="2" id="KW-1015">Disulfide bond</keyword>
<dbReference type="InterPro" id="IPR013783">
    <property type="entry name" value="Ig-like_fold"/>
</dbReference>
<feature type="domain" description="Ig-like" evidence="7">
    <location>
        <begin position="228"/>
        <end position="308"/>
    </location>
</feature>
<feature type="transmembrane region" description="Helical" evidence="5">
    <location>
        <begin position="330"/>
        <end position="352"/>
    </location>
</feature>
<evidence type="ECO:0000256" key="4">
    <source>
        <dbReference type="ARBA" id="ARBA00023319"/>
    </source>
</evidence>
<evidence type="ECO:0000256" key="5">
    <source>
        <dbReference type="SAM" id="Phobius"/>
    </source>
</evidence>
<evidence type="ECO:0000256" key="6">
    <source>
        <dbReference type="SAM" id="SignalP"/>
    </source>
</evidence>
<dbReference type="InterPro" id="IPR036179">
    <property type="entry name" value="Ig-like_dom_sf"/>
</dbReference>
<dbReference type="PANTHER" id="PTHR44337:SF20">
    <property type="entry name" value="CARCINOEMBRYONIC ANTIGEN-RELATED CELL ADHESION MOLECULE 5-RELATED"/>
    <property type="match status" value="1"/>
</dbReference>
<dbReference type="Proteomes" id="UP001634394">
    <property type="component" value="Unassembled WGS sequence"/>
</dbReference>
<keyword evidence="5" id="KW-0472">Membrane</keyword>
<comment type="caution">
    <text evidence="8">The sequence shown here is derived from an EMBL/GenBank/DDBJ whole genome shotgun (WGS) entry which is preliminary data.</text>
</comment>
<accession>A0ABD3XL51</accession>
<evidence type="ECO:0000256" key="2">
    <source>
        <dbReference type="ARBA" id="ARBA00023157"/>
    </source>
</evidence>
<evidence type="ECO:0000259" key="7">
    <source>
        <dbReference type="PROSITE" id="PS50835"/>
    </source>
</evidence>
<keyword evidence="1 6" id="KW-0732">Signal</keyword>
<proteinExistence type="predicted"/>
<dbReference type="SMART" id="SM00409">
    <property type="entry name" value="IG"/>
    <property type="match status" value="2"/>
</dbReference>
<dbReference type="SUPFAM" id="SSF48726">
    <property type="entry name" value="Immunoglobulin"/>
    <property type="match status" value="1"/>
</dbReference>
<dbReference type="InterPro" id="IPR003599">
    <property type="entry name" value="Ig_sub"/>
</dbReference>
<name>A0ABD3XL51_SINWO</name>
<sequence>MSTLGIVKVLIFFNLLAYFTVCNTDPLLTFTGCDVTLQWNIGNSSYREKRIYFRITGNAGDVIATEENNLCTSKNNISMSCILSHTNEDWIIVLTLMNITTNHTGNYTAWLRDEQLLHFVKKTTTLIVIDKPRITELWKPVLYKSFLVMCTTSYTSDCITYYWKINGSNLQDSINLYATMSTLIYRNVTMMDNFSSLTCQARLDKCSNILCNSSEDSDPYTVEPYYGPMYVSLTHNESHIYLDENATFKVKCSANCYPACAFRWESYYMNVDNEELVINNFNERLSGPYTCTATNLETGSTATSYPIFLVHAKVSLSPGESQGLRPEQYWTGPITVSIFLLIVGFVLFIIHWRKNASREIERERLKERQRNSREYPGRNLQEEKYSKIDEGVLSVYEYARDNIINGNSHDTESITEHSFYDYASPIETCRVEVADIHVTFENYITPVHDPISPIEMCDNGEIDMLGTDQSDVTRNCELAHSINAINVHDSDLSYITPII</sequence>
<keyword evidence="5" id="KW-0812">Transmembrane</keyword>
<dbReference type="EMBL" id="JBJQND010000002">
    <property type="protein sequence ID" value="KAL3886336.1"/>
    <property type="molecule type" value="Genomic_DNA"/>
</dbReference>
<evidence type="ECO:0000313" key="9">
    <source>
        <dbReference type="Proteomes" id="UP001634394"/>
    </source>
</evidence>
<gene>
    <name evidence="8" type="ORF">ACJMK2_026336</name>
</gene>
<dbReference type="InterPro" id="IPR052598">
    <property type="entry name" value="IgSF_CEA-related"/>
</dbReference>
<feature type="chain" id="PRO_5044873282" description="Ig-like domain-containing protein" evidence="6">
    <location>
        <begin position="25"/>
        <end position="499"/>
    </location>
</feature>
<keyword evidence="5" id="KW-1133">Transmembrane helix</keyword>
<dbReference type="PANTHER" id="PTHR44337">
    <property type="entry name" value="CARCINOEMBRYONIC ANTIGEN-RELATED CELL ADHESION MOLECULE 8"/>
    <property type="match status" value="1"/>
</dbReference>
<feature type="signal peptide" evidence="6">
    <location>
        <begin position="1"/>
        <end position="24"/>
    </location>
</feature>
<dbReference type="AlphaFoldDB" id="A0ABD3XL51"/>
<protein>
    <recommendedName>
        <fullName evidence="7">Ig-like domain-containing protein</fullName>
    </recommendedName>
</protein>
<dbReference type="InterPro" id="IPR007110">
    <property type="entry name" value="Ig-like_dom"/>
</dbReference>
<organism evidence="8 9">
    <name type="scientific">Sinanodonta woodiana</name>
    <name type="common">Chinese pond mussel</name>
    <name type="synonym">Anodonta woodiana</name>
    <dbReference type="NCBI Taxonomy" id="1069815"/>
    <lineage>
        <taxon>Eukaryota</taxon>
        <taxon>Metazoa</taxon>
        <taxon>Spiralia</taxon>
        <taxon>Lophotrochozoa</taxon>
        <taxon>Mollusca</taxon>
        <taxon>Bivalvia</taxon>
        <taxon>Autobranchia</taxon>
        <taxon>Heteroconchia</taxon>
        <taxon>Palaeoheterodonta</taxon>
        <taxon>Unionida</taxon>
        <taxon>Unionoidea</taxon>
        <taxon>Unionidae</taxon>
        <taxon>Unioninae</taxon>
        <taxon>Sinanodonta</taxon>
    </lineage>
</organism>
<keyword evidence="3" id="KW-0325">Glycoprotein</keyword>